<keyword evidence="5" id="KW-0813">Transport</keyword>
<keyword evidence="6" id="KW-1185">Reference proteome</keyword>
<evidence type="ECO:0000256" key="1">
    <source>
        <dbReference type="ARBA" id="ARBA00004651"/>
    </source>
</evidence>
<reference evidence="6" key="1">
    <citation type="journal article" date="2019" name="Int. J. Syst. Evol. Microbiol.">
        <title>The Global Catalogue of Microorganisms (GCM) 10K type strain sequencing project: providing services to taxonomists for standard genome sequencing and annotation.</title>
        <authorList>
            <consortium name="The Broad Institute Genomics Platform"/>
            <consortium name="The Broad Institute Genome Sequencing Center for Infectious Disease"/>
            <person name="Wu L."/>
            <person name="Ma J."/>
        </authorList>
    </citation>
    <scope>NUCLEOTIDE SEQUENCE [LARGE SCALE GENOMIC DNA]</scope>
    <source>
        <strain evidence="6">CGMCC 4.7304</strain>
    </source>
</reference>
<dbReference type="InterPro" id="IPR050721">
    <property type="entry name" value="Trk_Ktr_HKT_K-transport"/>
</dbReference>
<gene>
    <name evidence="5" type="ORF">ACFP1Z_05760</name>
</gene>
<dbReference type="EMBL" id="JBHSPB010000003">
    <property type="protein sequence ID" value="MFC5719685.1"/>
    <property type="molecule type" value="Genomic_DNA"/>
</dbReference>
<evidence type="ECO:0000256" key="2">
    <source>
        <dbReference type="SAM" id="MobiDB-lite"/>
    </source>
</evidence>
<dbReference type="InterPro" id="IPR036291">
    <property type="entry name" value="NAD(P)-bd_dom_sf"/>
</dbReference>
<dbReference type="InterPro" id="IPR003148">
    <property type="entry name" value="RCK_N"/>
</dbReference>
<dbReference type="Pfam" id="PF02254">
    <property type="entry name" value="TrkA_N"/>
    <property type="match status" value="1"/>
</dbReference>
<name>A0ABW0Z000_9ACTN</name>
<dbReference type="SUPFAM" id="SSF81324">
    <property type="entry name" value="Voltage-gated potassium channels"/>
    <property type="match status" value="1"/>
</dbReference>
<proteinExistence type="predicted"/>
<feature type="transmembrane region" description="Helical" evidence="3">
    <location>
        <begin position="138"/>
        <end position="160"/>
    </location>
</feature>
<dbReference type="GO" id="GO:0034220">
    <property type="term" value="P:monoatomic ion transmembrane transport"/>
    <property type="evidence" value="ECO:0007669"/>
    <property type="project" value="UniProtKB-KW"/>
</dbReference>
<comment type="subcellular location">
    <subcellularLocation>
        <location evidence="1">Cell membrane</location>
        <topology evidence="1">Multi-pass membrane protein</topology>
    </subcellularLocation>
</comment>
<protein>
    <submittedName>
        <fullName evidence="5">Potassium channel family protein</fullName>
    </submittedName>
</protein>
<sequence>MAPPQAPRTTAERTPKTGPPARSARKGFQKGTRLSLLRSLLHRTRAEAEEDTETGRAIVMPVQRVTAPLQQVLRRLVMALVVLGVTTAVVYLDREGYHDNKGGTLGFLDAAYYATVTLSTTGYGDITPVGEGARLTNIFVITPLRVLFLIILVGTTLEVLTERTRQQVRIHRWRSRMREHTVVVGYGTKGQHTIETLIGQGRPKEKIVVVDPQKKVVDAAASAGYVAVLGDATRSETLLRAELPRAAQIVIATQRDDTAALVTLTARQLNKHATIVVAVREDENVPLLRQSGADTVVTSSSSAGRLLGMSMVSPNVGTVLEDLLTYGIGLDVSERPVTKREAGRSPRECEDLVVAVVRGHRLLHYTDPEAATLHLADRVITIRQAVPAAVQE</sequence>
<evidence type="ECO:0000259" key="4">
    <source>
        <dbReference type="PROSITE" id="PS51201"/>
    </source>
</evidence>
<keyword evidence="3" id="KW-0472">Membrane</keyword>
<evidence type="ECO:0000256" key="3">
    <source>
        <dbReference type="SAM" id="Phobius"/>
    </source>
</evidence>
<dbReference type="PANTHER" id="PTHR43833:SF9">
    <property type="entry name" value="POTASSIUM CHANNEL PROTEIN YUGO-RELATED"/>
    <property type="match status" value="1"/>
</dbReference>
<keyword evidence="5" id="KW-0406">Ion transport</keyword>
<evidence type="ECO:0000313" key="5">
    <source>
        <dbReference type="EMBL" id="MFC5719685.1"/>
    </source>
</evidence>
<dbReference type="Gene3D" id="1.10.287.70">
    <property type="match status" value="1"/>
</dbReference>
<dbReference type="Pfam" id="PF07885">
    <property type="entry name" value="Ion_trans_2"/>
    <property type="match status" value="1"/>
</dbReference>
<dbReference type="SUPFAM" id="SSF51735">
    <property type="entry name" value="NAD(P)-binding Rossmann-fold domains"/>
    <property type="match status" value="1"/>
</dbReference>
<comment type="caution">
    <text evidence="5">The sequence shown here is derived from an EMBL/GenBank/DDBJ whole genome shotgun (WGS) entry which is preliminary data.</text>
</comment>
<dbReference type="PROSITE" id="PS51201">
    <property type="entry name" value="RCK_N"/>
    <property type="match status" value="1"/>
</dbReference>
<dbReference type="PANTHER" id="PTHR43833">
    <property type="entry name" value="POTASSIUM CHANNEL PROTEIN 2-RELATED-RELATED"/>
    <property type="match status" value="1"/>
</dbReference>
<feature type="domain" description="RCK N-terminal" evidence="4">
    <location>
        <begin position="178"/>
        <end position="298"/>
    </location>
</feature>
<keyword evidence="3" id="KW-0812">Transmembrane</keyword>
<dbReference type="InterPro" id="IPR013099">
    <property type="entry name" value="K_chnl_dom"/>
</dbReference>
<organism evidence="5 6">
    <name type="scientific">Streptomyces gamaensis</name>
    <dbReference type="NCBI Taxonomy" id="1763542"/>
    <lineage>
        <taxon>Bacteria</taxon>
        <taxon>Bacillati</taxon>
        <taxon>Actinomycetota</taxon>
        <taxon>Actinomycetes</taxon>
        <taxon>Kitasatosporales</taxon>
        <taxon>Streptomycetaceae</taxon>
        <taxon>Streptomyces</taxon>
    </lineage>
</organism>
<keyword evidence="5" id="KW-0407">Ion channel</keyword>
<feature type="transmembrane region" description="Helical" evidence="3">
    <location>
        <begin position="72"/>
        <end position="92"/>
    </location>
</feature>
<accession>A0ABW0Z000</accession>
<feature type="region of interest" description="Disordered" evidence="2">
    <location>
        <begin position="1"/>
        <end position="30"/>
    </location>
</feature>
<keyword evidence="3" id="KW-1133">Transmembrane helix</keyword>
<dbReference type="RefSeq" id="WP_390314791.1">
    <property type="nucleotide sequence ID" value="NZ_JBHSPB010000003.1"/>
</dbReference>
<dbReference type="Proteomes" id="UP001596083">
    <property type="component" value="Unassembled WGS sequence"/>
</dbReference>
<dbReference type="Gene3D" id="3.40.50.720">
    <property type="entry name" value="NAD(P)-binding Rossmann-like Domain"/>
    <property type="match status" value="1"/>
</dbReference>
<evidence type="ECO:0000313" key="6">
    <source>
        <dbReference type="Proteomes" id="UP001596083"/>
    </source>
</evidence>